<protein>
    <submittedName>
        <fullName evidence="2">Uncharacterized protein</fullName>
    </submittedName>
</protein>
<keyword evidence="3" id="KW-1185">Reference proteome</keyword>
<dbReference type="AlphaFoldDB" id="A0AAW2EXN4"/>
<comment type="caution">
    <text evidence="2">The sequence shown here is derived from an EMBL/GenBank/DDBJ whole genome shotgun (WGS) entry which is preliminary data.</text>
</comment>
<gene>
    <name evidence="2" type="ORF">PUN28_015372</name>
</gene>
<evidence type="ECO:0000313" key="3">
    <source>
        <dbReference type="Proteomes" id="UP001430953"/>
    </source>
</evidence>
<evidence type="ECO:0000313" key="2">
    <source>
        <dbReference type="EMBL" id="KAL0106770.1"/>
    </source>
</evidence>
<keyword evidence="1" id="KW-0812">Transmembrane</keyword>
<dbReference type="EMBL" id="JADYXP020000017">
    <property type="protein sequence ID" value="KAL0106770.1"/>
    <property type="molecule type" value="Genomic_DNA"/>
</dbReference>
<keyword evidence="1" id="KW-1133">Transmembrane helix</keyword>
<sequence length="66" mass="7466">MPINIDPSVASSRLFEIVISLIRLLFCAYYLSIIESFHYRDEYREGNIIERDLGVNGVTAVAADSK</sequence>
<evidence type="ECO:0000256" key="1">
    <source>
        <dbReference type="SAM" id="Phobius"/>
    </source>
</evidence>
<dbReference type="Proteomes" id="UP001430953">
    <property type="component" value="Unassembled WGS sequence"/>
</dbReference>
<name>A0AAW2EXN4_9HYME</name>
<keyword evidence="1" id="KW-0472">Membrane</keyword>
<reference evidence="2 3" key="1">
    <citation type="submission" date="2023-03" db="EMBL/GenBank/DDBJ databases">
        <title>High recombination rates correlate with genetic variation in Cardiocondyla obscurior ants.</title>
        <authorList>
            <person name="Errbii M."/>
        </authorList>
    </citation>
    <scope>NUCLEOTIDE SEQUENCE [LARGE SCALE GENOMIC DNA]</scope>
    <source>
        <strain evidence="2">Alpha-2009</strain>
        <tissue evidence="2">Whole body</tissue>
    </source>
</reference>
<feature type="transmembrane region" description="Helical" evidence="1">
    <location>
        <begin position="14"/>
        <end position="34"/>
    </location>
</feature>
<organism evidence="2 3">
    <name type="scientific">Cardiocondyla obscurior</name>
    <dbReference type="NCBI Taxonomy" id="286306"/>
    <lineage>
        <taxon>Eukaryota</taxon>
        <taxon>Metazoa</taxon>
        <taxon>Ecdysozoa</taxon>
        <taxon>Arthropoda</taxon>
        <taxon>Hexapoda</taxon>
        <taxon>Insecta</taxon>
        <taxon>Pterygota</taxon>
        <taxon>Neoptera</taxon>
        <taxon>Endopterygota</taxon>
        <taxon>Hymenoptera</taxon>
        <taxon>Apocrita</taxon>
        <taxon>Aculeata</taxon>
        <taxon>Formicoidea</taxon>
        <taxon>Formicidae</taxon>
        <taxon>Myrmicinae</taxon>
        <taxon>Cardiocondyla</taxon>
    </lineage>
</organism>
<proteinExistence type="predicted"/>
<accession>A0AAW2EXN4</accession>